<evidence type="ECO:0000313" key="3">
    <source>
        <dbReference type="Proteomes" id="UP000659654"/>
    </source>
</evidence>
<dbReference type="EMBL" id="CAJFCV020000005">
    <property type="protein sequence ID" value="CAG9123256.1"/>
    <property type="molecule type" value="Genomic_DNA"/>
</dbReference>
<dbReference type="EMBL" id="CAJFDI010000005">
    <property type="protein sequence ID" value="CAD5231805.1"/>
    <property type="molecule type" value="Genomic_DNA"/>
</dbReference>
<evidence type="ECO:0000313" key="2">
    <source>
        <dbReference type="Proteomes" id="UP000095284"/>
    </source>
</evidence>
<dbReference type="WBParaSite" id="BXY_0354100.1">
    <property type="protein sequence ID" value="BXY_0354100.1"/>
    <property type="gene ID" value="BXY_0354100"/>
</dbReference>
<dbReference type="Proteomes" id="UP000659654">
    <property type="component" value="Unassembled WGS sequence"/>
</dbReference>
<evidence type="ECO:0000313" key="1">
    <source>
        <dbReference type="EMBL" id="CAD5231805.1"/>
    </source>
</evidence>
<reference evidence="1" key="2">
    <citation type="submission" date="2020-09" db="EMBL/GenBank/DDBJ databases">
        <authorList>
            <person name="Kikuchi T."/>
        </authorList>
    </citation>
    <scope>NUCLEOTIDE SEQUENCE</scope>
    <source>
        <strain evidence="1">Ka4C1</strain>
    </source>
</reference>
<proteinExistence type="predicted"/>
<sequence>MPLFAFQSQSRVGKRDGREHVQVEVGRVGYGYAQNQQTQFETSEVGRSTNGGRFSLYFYVIPIPQTANGQVEATFPLHLIPGQLGPQDAKVDVRGEGPGKNQYF</sequence>
<protein>
    <submittedName>
        <fullName evidence="1">(pine wood nematode) hypothetical protein</fullName>
    </submittedName>
</protein>
<reference evidence="4" key="1">
    <citation type="submission" date="2016-11" db="UniProtKB">
        <authorList>
            <consortium name="WormBaseParasite"/>
        </authorList>
    </citation>
    <scope>IDENTIFICATION</scope>
</reference>
<evidence type="ECO:0000313" key="4">
    <source>
        <dbReference type="WBParaSite" id="BXY_0354100.1"/>
    </source>
</evidence>
<accession>A0A1I7RS37</accession>
<dbReference type="Proteomes" id="UP000582659">
    <property type="component" value="Unassembled WGS sequence"/>
</dbReference>
<name>A0A1I7RS37_BURXY</name>
<keyword evidence="3" id="KW-1185">Reference proteome</keyword>
<organism evidence="2 4">
    <name type="scientific">Bursaphelenchus xylophilus</name>
    <name type="common">Pinewood nematode worm</name>
    <name type="synonym">Aphelenchoides xylophilus</name>
    <dbReference type="NCBI Taxonomy" id="6326"/>
    <lineage>
        <taxon>Eukaryota</taxon>
        <taxon>Metazoa</taxon>
        <taxon>Ecdysozoa</taxon>
        <taxon>Nematoda</taxon>
        <taxon>Chromadorea</taxon>
        <taxon>Rhabditida</taxon>
        <taxon>Tylenchina</taxon>
        <taxon>Tylenchomorpha</taxon>
        <taxon>Aphelenchoidea</taxon>
        <taxon>Aphelenchoididae</taxon>
        <taxon>Bursaphelenchus</taxon>
    </lineage>
</organism>
<gene>
    <name evidence="1" type="ORF">BXYJ_LOCUS11901</name>
</gene>
<dbReference type="AlphaFoldDB" id="A0A1I7RS37"/>
<dbReference type="Proteomes" id="UP000095284">
    <property type="component" value="Unplaced"/>
</dbReference>